<feature type="binding site" evidence="8">
    <location>
        <position position="90"/>
    </location>
    <ligand>
        <name>Fe cation</name>
        <dbReference type="ChEBI" id="CHEBI:24875"/>
    </ligand>
</feature>
<keyword evidence="8" id="KW-0408">Iron</keyword>
<keyword evidence="7" id="KW-0479">Metal-binding</keyword>
<keyword evidence="5" id="KW-0238">DNA-binding</keyword>
<evidence type="ECO:0000256" key="6">
    <source>
        <dbReference type="ARBA" id="ARBA00023163"/>
    </source>
</evidence>
<reference evidence="9 10" key="1">
    <citation type="submission" date="2020-02" db="EMBL/GenBank/DDBJ databases">
        <authorList>
            <person name="Kim Y.B."/>
            <person name="Roh S.W."/>
        </authorList>
    </citation>
    <scope>NUCLEOTIDE SEQUENCE [LARGE SCALE GENOMIC DNA]</scope>
    <source>
        <strain evidence="9 10">DSM 103574</strain>
    </source>
</reference>
<dbReference type="CDD" id="cd07153">
    <property type="entry name" value="Fur_like"/>
    <property type="match status" value="1"/>
</dbReference>
<dbReference type="SUPFAM" id="SSF46785">
    <property type="entry name" value="Winged helix' DNA-binding domain"/>
    <property type="match status" value="1"/>
</dbReference>
<dbReference type="Gene3D" id="1.10.10.10">
    <property type="entry name" value="Winged helix-like DNA-binding domain superfamily/Winged helix DNA-binding domain"/>
    <property type="match status" value="1"/>
</dbReference>
<evidence type="ECO:0000313" key="9">
    <source>
        <dbReference type="EMBL" id="QIB68959.1"/>
    </source>
</evidence>
<organism evidence="9 10">
    <name type="scientific">Aminipila butyrica</name>
    <dbReference type="NCBI Taxonomy" id="433296"/>
    <lineage>
        <taxon>Bacteria</taxon>
        <taxon>Bacillati</taxon>
        <taxon>Bacillota</taxon>
        <taxon>Clostridia</taxon>
        <taxon>Peptostreptococcales</taxon>
        <taxon>Anaerovoracaceae</taxon>
        <taxon>Aminipila</taxon>
    </lineage>
</organism>
<comment type="similarity">
    <text evidence="1">Belongs to the Fur family.</text>
</comment>
<keyword evidence="3 7" id="KW-0862">Zinc</keyword>
<keyword evidence="2" id="KW-0678">Repressor</keyword>
<dbReference type="InterPro" id="IPR036388">
    <property type="entry name" value="WH-like_DNA-bd_sf"/>
</dbReference>
<protein>
    <submittedName>
        <fullName evidence="9">Transcriptional repressor</fullName>
    </submittedName>
</protein>
<keyword evidence="6" id="KW-0804">Transcription</keyword>
<accession>A0A858BUU3</accession>
<comment type="cofactor">
    <cofactor evidence="7">
        <name>Zn(2+)</name>
        <dbReference type="ChEBI" id="CHEBI:29105"/>
    </cofactor>
    <text evidence="7">Binds 1 zinc ion per subunit.</text>
</comment>
<name>A0A858BUU3_9FIRM</name>
<dbReference type="GO" id="GO:0008270">
    <property type="term" value="F:zinc ion binding"/>
    <property type="evidence" value="ECO:0007669"/>
    <property type="project" value="TreeGrafter"/>
</dbReference>
<keyword evidence="4" id="KW-0805">Transcription regulation</keyword>
<dbReference type="EMBL" id="CP048649">
    <property type="protein sequence ID" value="QIB68959.1"/>
    <property type="molecule type" value="Genomic_DNA"/>
</dbReference>
<evidence type="ECO:0000256" key="1">
    <source>
        <dbReference type="ARBA" id="ARBA00007957"/>
    </source>
</evidence>
<dbReference type="PANTHER" id="PTHR33202">
    <property type="entry name" value="ZINC UPTAKE REGULATION PROTEIN"/>
    <property type="match status" value="1"/>
</dbReference>
<evidence type="ECO:0000256" key="7">
    <source>
        <dbReference type="PIRSR" id="PIRSR602481-1"/>
    </source>
</evidence>
<dbReference type="Pfam" id="PF01475">
    <property type="entry name" value="FUR"/>
    <property type="match status" value="1"/>
</dbReference>
<dbReference type="InterPro" id="IPR036390">
    <property type="entry name" value="WH_DNA-bd_sf"/>
</dbReference>
<dbReference type="KEGG" id="abut:Ami103574_06325"/>
<comment type="cofactor">
    <cofactor evidence="8">
        <name>Mn(2+)</name>
        <dbReference type="ChEBI" id="CHEBI:29035"/>
    </cofactor>
    <cofactor evidence="8">
        <name>Fe(2+)</name>
        <dbReference type="ChEBI" id="CHEBI:29033"/>
    </cofactor>
    <text evidence="8">Binds 1 Mn(2+) or Fe(2+) ion per subunit.</text>
</comment>
<evidence type="ECO:0000313" key="10">
    <source>
        <dbReference type="Proteomes" id="UP000466848"/>
    </source>
</evidence>
<feature type="binding site" evidence="8">
    <location>
        <position position="128"/>
    </location>
    <ligand>
        <name>Fe cation</name>
        <dbReference type="ChEBI" id="CHEBI:24875"/>
    </ligand>
</feature>
<dbReference type="Gene3D" id="3.30.1490.190">
    <property type="match status" value="1"/>
</dbReference>
<dbReference type="GO" id="GO:1900376">
    <property type="term" value="P:regulation of secondary metabolite biosynthetic process"/>
    <property type="evidence" value="ECO:0007669"/>
    <property type="project" value="TreeGrafter"/>
</dbReference>
<dbReference type="GO" id="GO:0003700">
    <property type="term" value="F:DNA-binding transcription factor activity"/>
    <property type="evidence" value="ECO:0007669"/>
    <property type="project" value="InterPro"/>
</dbReference>
<dbReference type="GO" id="GO:0045892">
    <property type="term" value="P:negative regulation of DNA-templated transcription"/>
    <property type="evidence" value="ECO:0007669"/>
    <property type="project" value="TreeGrafter"/>
</dbReference>
<evidence type="ECO:0000256" key="8">
    <source>
        <dbReference type="PIRSR" id="PIRSR602481-2"/>
    </source>
</evidence>
<dbReference type="AlphaFoldDB" id="A0A858BUU3"/>
<dbReference type="GO" id="GO:0000976">
    <property type="term" value="F:transcription cis-regulatory region binding"/>
    <property type="evidence" value="ECO:0007669"/>
    <property type="project" value="TreeGrafter"/>
</dbReference>
<evidence type="ECO:0000256" key="2">
    <source>
        <dbReference type="ARBA" id="ARBA00022491"/>
    </source>
</evidence>
<feature type="binding site" evidence="7">
    <location>
        <position position="136"/>
    </location>
    <ligand>
        <name>Zn(2+)</name>
        <dbReference type="ChEBI" id="CHEBI:29105"/>
    </ligand>
</feature>
<dbReference type="PANTHER" id="PTHR33202:SF8">
    <property type="entry name" value="PEROXIDE-RESPONSIVE REPRESSOR PERR"/>
    <property type="match status" value="1"/>
</dbReference>
<evidence type="ECO:0000256" key="5">
    <source>
        <dbReference type="ARBA" id="ARBA00023125"/>
    </source>
</evidence>
<feature type="binding site" evidence="7">
    <location>
        <position position="139"/>
    </location>
    <ligand>
        <name>Zn(2+)</name>
        <dbReference type="ChEBI" id="CHEBI:29105"/>
    </ligand>
</feature>
<dbReference type="InterPro" id="IPR043135">
    <property type="entry name" value="Fur_C"/>
</dbReference>
<evidence type="ECO:0000256" key="3">
    <source>
        <dbReference type="ARBA" id="ARBA00022833"/>
    </source>
</evidence>
<keyword evidence="10" id="KW-1185">Reference proteome</keyword>
<dbReference type="Proteomes" id="UP000466848">
    <property type="component" value="Chromosome"/>
</dbReference>
<feature type="binding site" evidence="7">
    <location>
        <position position="99"/>
    </location>
    <ligand>
        <name>Zn(2+)</name>
        <dbReference type="ChEBI" id="CHEBI:29105"/>
    </ligand>
</feature>
<sequence length="151" mass="17396">MEKECHCDSLLKDRGLKNTKHRHNILELLQAEQEPVTAEQIYCILKEKDVAINLSTVYRTLETLSEKELIVKHSVTNESKALFEYNNQVHKHYLVCVECKKILAVEGCPLHQYEELLEQKTGFVITGHKLDMYGLCPVCQKKSDKRGSNPL</sequence>
<dbReference type="InterPro" id="IPR002481">
    <property type="entry name" value="FUR"/>
</dbReference>
<evidence type="ECO:0000256" key="4">
    <source>
        <dbReference type="ARBA" id="ARBA00023015"/>
    </source>
</evidence>
<dbReference type="RefSeq" id="WP_163065822.1">
    <property type="nucleotide sequence ID" value="NZ_CP048649.1"/>
</dbReference>
<proteinExistence type="inferred from homology"/>
<feature type="binding site" evidence="7">
    <location>
        <position position="96"/>
    </location>
    <ligand>
        <name>Zn(2+)</name>
        <dbReference type="ChEBI" id="CHEBI:29105"/>
    </ligand>
</feature>
<gene>
    <name evidence="9" type="ORF">Ami103574_06325</name>
</gene>